<dbReference type="CDD" id="cd12245">
    <property type="entry name" value="RRM_scw1_like"/>
    <property type="match status" value="1"/>
</dbReference>
<dbReference type="SMART" id="SM00360">
    <property type="entry name" value="RRM"/>
    <property type="match status" value="2"/>
</dbReference>
<evidence type="ECO:0000256" key="2">
    <source>
        <dbReference type="ARBA" id="ARBA00022884"/>
    </source>
</evidence>
<dbReference type="InterPro" id="IPR035979">
    <property type="entry name" value="RBD_domain_sf"/>
</dbReference>
<feature type="domain" description="RRM" evidence="5">
    <location>
        <begin position="240"/>
        <end position="317"/>
    </location>
</feature>
<reference evidence="7" key="1">
    <citation type="submission" date="2015-06" db="EMBL/GenBank/DDBJ databases">
        <title>Expansion of signal transduction pathways in fungi by whole-genome duplication.</title>
        <authorList>
            <consortium name="DOE Joint Genome Institute"/>
            <person name="Corrochano L.M."/>
            <person name="Kuo A."/>
            <person name="Marcet-Houben M."/>
            <person name="Polaino S."/>
            <person name="Salamov A."/>
            <person name="Villalobos J.M."/>
            <person name="Alvarez M.I."/>
            <person name="Avalos J."/>
            <person name="Benito E.P."/>
            <person name="Benoit I."/>
            <person name="Burger G."/>
            <person name="Camino L.P."/>
            <person name="Canovas D."/>
            <person name="Cerda-Olmedo E."/>
            <person name="Cheng J.-F."/>
            <person name="Dominguez A."/>
            <person name="Elias M."/>
            <person name="Eslava A.P."/>
            <person name="Glaser F."/>
            <person name="Grimwood J."/>
            <person name="Gutierrez G."/>
            <person name="Heitman J."/>
            <person name="Henrissat B."/>
            <person name="Iturriaga E.A."/>
            <person name="Lang B.F."/>
            <person name="Lavin J.L."/>
            <person name="Lee S."/>
            <person name="Li W."/>
            <person name="Lindquist E."/>
            <person name="Lopez-Garcia S."/>
            <person name="Luque E.M."/>
            <person name="Marcos A.T."/>
            <person name="Martin J."/>
            <person name="McCluskey K."/>
            <person name="Medina H.R."/>
            <person name="Miralles-Duran A."/>
            <person name="Miyazaki A."/>
            <person name="Munoz-Torres E."/>
            <person name="Oguiza J.A."/>
            <person name="Ohm R."/>
            <person name="Olmedo M."/>
            <person name="Orejas M."/>
            <person name="Ortiz-Castellanos L."/>
            <person name="Pisabarro A.G."/>
            <person name="Rodriguez-Romero J."/>
            <person name="Ruiz-Herrera J."/>
            <person name="Ruiz-Vazquez R."/>
            <person name="Sanz C."/>
            <person name="Schackwitz W."/>
            <person name="Schmutz J."/>
            <person name="Shahriari M."/>
            <person name="Shelest E."/>
            <person name="Silva-Franco F."/>
            <person name="Soanes D."/>
            <person name="Syed K."/>
            <person name="Tagua V.G."/>
            <person name="Talbot N.J."/>
            <person name="Thon M."/>
            <person name="De vries R.P."/>
            <person name="Wiebenga A."/>
            <person name="Yadav J.S."/>
            <person name="Braun E.L."/>
            <person name="Baker S."/>
            <person name="Garre V."/>
            <person name="Horwitz B."/>
            <person name="Torres-Martinez S."/>
            <person name="Idnurm A."/>
            <person name="Herrera-Estrella A."/>
            <person name="Gabaldon T."/>
            <person name="Grigoriev I.V."/>
        </authorList>
    </citation>
    <scope>NUCLEOTIDE SEQUENCE [LARGE SCALE GENOMIC DNA]</scope>
    <source>
        <strain evidence="7">NRRL 1555(-)</strain>
    </source>
</reference>
<dbReference type="GeneID" id="28990313"/>
<dbReference type="SUPFAM" id="SSF54928">
    <property type="entry name" value="RNA-binding domain, RBD"/>
    <property type="match status" value="2"/>
</dbReference>
<gene>
    <name evidence="6" type="ORF">PHYBLDRAFT_131156</name>
</gene>
<dbReference type="PROSITE" id="PS50102">
    <property type="entry name" value="RRM"/>
    <property type="match status" value="2"/>
</dbReference>
<evidence type="ECO:0000259" key="5">
    <source>
        <dbReference type="PROSITE" id="PS50102"/>
    </source>
</evidence>
<evidence type="ECO:0000256" key="3">
    <source>
        <dbReference type="PROSITE-ProRule" id="PRU00176"/>
    </source>
</evidence>
<evidence type="ECO:0000313" key="6">
    <source>
        <dbReference type="EMBL" id="OAD77475.1"/>
    </source>
</evidence>
<organism evidence="6 7">
    <name type="scientific">Phycomyces blakesleeanus (strain ATCC 8743b / DSM 1359 / FGSC 10004 / NBRC 33097 / NRRL 1555)</name>
    <dbReference type="NCBI Taxonomy" id="763407"/>
    <lineage>
        <taxon>Eukaryota</taxon>
        <taxon>Fungi</taxon>
        <taxon>Fungi incertae sedis</taxon>
        <taxon>Mucoromycota</taxon>
        <taxon>Mucoromycotina</taxon>
        <taxon>Mucoromycetes</taxon>
        <taxon>Mucorales</taxon>
        <taxon>Phycomycetaceae</taxon>
        <taxon>Phycomyces</taxon>
    </lineage>
</organism>
<feature type="domain" description="RRM" evidence="5">
    <location>
        <begin position="49"/>
        <end position="138"/>
    </location>
</feature>
<dbReference type="FunFam" id="3.30.70.330:FF:000089">
    <property type="entry name" value="RNA binding protein"/>
    <property type="match status" value="1"/>
</dbReference>
<evidence type="ECO:0000256" key="4">
    <source>
        <dbReference type="SAM" id="MobiDB-lite"/>
    </source>
</evidence>
<keyword evidence="1" id="KW-0597">Phosphoprotein</keyword>
<dbReference type="VEuPathDB" id="FungiDB:PHYBLDRAFT_131156"/>
<proteinExistence type="predicted"/>
<dbReference type="Proteomes" id="UP000077315">
    <property type="component" value="Unassembled WGS sequence"/>
</dbReference>
<dbReference type="GO" id="GO:0003723">
    <property type="term" value="F:RNA binding"/>
    <property type="evidence" value="ECO:0007669"/>
    <property type="project" value="UniProtKB-UniRule"/>
</dbReference>
<dbReference type="EMBL" id="KV440974">
    <property type="protein sequence ID" value="OAD77475.1"/>
    <property type="molecule type" value="Genomic_DNA"/>
</dbReference>
<dbReference type="InterPro" id="IPR000504">
    <property type="entry name" value="RRM_dom"/>
</dbReference>
<name>A0A162XZS6_PHYB8</name>
<feature type="region of interest" description="Disordered" evidence="4">
    <location>
        <begin position="1"/>
        <end position="21"/>
    </location>
</feature>
<dbReference type="AlphaFoldDB" id="A0A162XZS6"/>
<accession>A0A162XZS6</accession>
<evidence type="ECO:0000256" key="1">
    <source>
        <dbReference type="ARBA" id="ARBA00022553"/>
    </source>
</evidence>
<keyword evidence="7" id="KW-1185">Reference proteome</keyword>
<dbReference type="InParanoid" id="A0A162XZS6"/>
<keyword evidence="2 3" id="KW-0694">RNA-binding</keyword>
<sequence length="354" mass="38791">MTTTPEALPASSAMAPSFTQAIPPPSPLAPFPASVSSSLVTNTVGEEVSTLFIVGFPEDMQEREFQNMFIFSPGFEAATLKVPAKDMEEDVNYQAKKQTIGFAKFRTRSEALEARDVLNGRKVDAEKGSLLKAEMAKKNLHTKRGLSNELQVIVPLTPKRFLPSSQTAFEAFYSVPINVIWPDPSLVIGSTVIPLIPQPPLFKTHRASFRPPMPDTPNRFAIKASRFNLGNIADQNPPCNTLYVGNLPANTDEEELKAMFASCTGYKRLSFRNKPQGPMCFVEFEQVVYATNALQTLHGNTLSNSVKGGIRLSYSKNPLGVRQQGQMSPTAIVQPRPSLPFDPQLASHLANSHA</sequence>
<dbReference type="Pfam" id="PF00076">
    <property type="entry name" value="RRM_1"/>
    <property type="match status" value="1"/>
</dbReference>
<dbReference type="InterPro" id="IPR012677">
    <property type="entry name" value="Nucleotide-bd_a/b_plait_sf"/>
</dbReference>
<evidence type="ECO:0000313" key="7">
    <source>
        <dbReference type="Proteomes" id="UP000077315"/>
    </source>
</evidence>
<dbReference type="PANTHER" id="PTHR10501">
    <property type="entry name" value="U1 SMALL NUCLEAR RIBONUCLEOPROTEIN A/U2 SMALL NUCLEAR RIBONUCLEOPROTEIN B"/>
    <property type="match status" value="1"/>
</dbReference>
<dbReference type="OrthoDB" id="431169at2759"/>
<protein>
    <recommendedName>
        <fullName evidence="5">RRM domain-containing protein</fullName>
    </recommendedName>
</protein>
<dbReference type="Gene3D" id="3.30.70.330">
    <property type="match status" value="2"/>
</dbReference>
<dbReference type="RefSeq" id="XP_018295515.1">
    <property type="nucleotide sequence ID" value="XM_018429407.1"/>
</dbReference>